<dbReference type="EMBL" id="KI274269">
    <property type="protein sequence ID" value="ESA24032.1"/>
    <property type="molecule type" value="Genomic_DNA"/>
</dbReference>
<protein>
    <submittedName>
        <fullName evidence="1">Uncharacterized protein</fullName>
    </submittedName>
</protein>
<name>U9UWF9_RHIID</name>
<sequence>MFSYVYRTNSRLNIEEWLHKISDVPFNNIVKRESIGNFNQQASDNPPPYSKYFLSSLTIYAPDFS</sequence>
<evidence type="ECO:0000313" key="1">
    <source>
        <dbReference type="EMBL" id="ESA24032.1"/>
    </source>
</evidence>
<gene>
    <name evidence="1" type="ORF">GLOINDRAFT_14820</name>
</gene>
<dbReference type="HOGENOM" id="CLU_2850794_0_0_1"/>
<accession>U9UWF9</accession>
<dbReference type="AlphaFoldDB" id="U9UWF9"/>
<proteinExistence type="predicted"/>
<organism evidence="1">
    <name type="scientific">Rhizophagus irregularis (strain DAOM 181602 / DAOM 197198 / MUCL 43194)</name>
    <name type="common">Arbuscular mycorrhizal fungus</name>
    <name type="synonym">Glomus intraradices</name>
    <dbReference type="NCBI Taxonomy" id="747089"/>
    <lineage>
        <taxon>Eukaryota</taxon>
        <taxon>Fungi</taxon>
        <taxon>Fungi incertae sedis</taxon>
        <taxon>Mucoromycota</taxon>
        <taxon>Glomeromycotina</taxon>
        <taxon>Glomeromycetes</taxon>
        <taxon>Glomerales</taxon>
        <taxon>Glomeraceae</taxon>
        <taxon>Rhizophagus</taxon>
    </lineage>
</organism>
<reference evidence="1" key="1">
    <citation type="submission" date="2013-07" db="EMBL/GenBank/DDBJ databases">
        <title>The genome of an arbuscular mycorrhizal fungus provides insights into the evolution of the oldest plant symbiosis.</title>
        <authorList>
            <consortium name="DOE Joint Genome Institute"/>
            <person name="Tisserant E."/>
            <person name="Malbreil M."/>
            <person name="Kuo A."/>
            <person name="Kohler A."/>
            <person name="Symeonidi A."/>
            <person name="Balestrini R."/>
            <person name="Charron P."/>
            <person name="Duensing N."/>
            <person name="Frei-dit-Frey N."/>
            <person name="Gianinazzi-Pearson V."/>
            <person name="Gilbert B."/>
            <person name="Handa Y."/>
            <person name="Hijri M."/>
            <person name="Kaul R."/>
            <person name="Kawaguchi M."/>
            <person name="Krajinski F."/>
            <person name="Lammers P."/>
            <person name="Lapierre D."/>
            <person name="Masclaux F.G."/>
            <person name="Murat C."/>
            <person name="Morin E."/>
            <person name="Ndikumana S."/>
            <person name="Pagni M."/>
            <person name="Petitpierre D."/>
            <person name="Requena N."/>
            <person name="Rosikiewicz P."/>
            <person name="Riley R."/>
            <person name="Saito K."/>
            <person name="San Clemente H."/>
            <person name="Shapiro H."/>
            <person name="van Tuinen D."/>
            <person name="Becard G."/>
            <person name="Bonfante P."/>
            <person name="Paszkowski U."/>
            <person name="Shachar-Hill Y."/>
            <person name="Young J.P."/>
            <person name="Sanders I.R."/>
            <person name="Henrissat B."/>
            <person name="Rensing S.A."/>
            <person name="Grigoriev I.V."/>
            <person name="Corradi N."/>
            <person name="Roux C."/>
            <person name="Martin F."/>
        </authorList>
    </citation>
    <scope>NUCLEOTIDE SEQUENCE</scope>
    <source>
        <strain evidence="1">DAOM 197198</strain>
    </source>
</reference>